<keyword evidence="2" id="KW-0812">Transmembrane</keyword>
<reference evidence="4" key="1">
    <citation type="journal article" date="2020" name="BMC Genomics">
        <title>Correction to: Identification and distribution of gene clusters required for synthesis of sphingolipid metabolism inhibitors in diverse species of the filamentous fungus Fusarium.</title>
        <authorList>
            <person name="Kim H.S."/>
            <person name="Lohmar J.M."/>
            <person name="Busman M."/>
            <person name="Brown D.W."/>
            <person name="Naumann T.A."/>
            <person name="Divon H.H."/>
            <person name="Lysoe E."/>
            <person name="Uhlig S."/>
            <person name="Proctor R.H."/>
        </authorList>
    </citation>
    <scope>NUCLEOTIDE SEQUENCE</scope>
    <source>
        <strain evidence="4">NRRL 22465</strain>
    </source>
</reference>
<name>A0A8H4XK44_9HYPO</name>
<gene>
    <name evidence="4" type="ORF">FZEAL_5102</name>
</gene>
<feature type="domain" description="MOSC" evidence="3">
    <location>
        <begin position="253"/>
        <end position="449"/>
    </location>
</feature>
<dbReference type="Pfam" id="PF03476">
    <property type="entry name" value="MOSC_N"/>
    <property type="match status" value="1"/>
</dbReference>
<keyword evidence="2" id="KW-0472">Membrane</keyword>
<dbReference type="SUPFAM" id="SSF50800">
    <property type="entry name" value="PK beta-barrel domain-like"/>
    <property type="match status" value="1"/>
</dbReference>
<feature type="region of interest" description="Disordered" evidence="1">
    <location>
        <begin position="377"/>
        <end position="399"/>
    </location>
</feature>
<dbReference type="SUPFAM" id="SSF141673">
    <property type="entry name" value="MOSC N-terminal domain-like"/>
    <property type="match status" value="1"/>
</dbReference>
<evidence type="ECO:0000256" key="1">
    <source>
        <dbReference type="SAM" id="MobiDB-lite"/>
    </source>
</evidence>
<dbReference type="Pfam" id="PF03473">
    <property type="entry name" value="MOSC"/>
    <property type="match status" value="1"/>
</dbReference>
<dbReference type="InterPro" id="IPR005302">
    <property type="entry name" value="MoCF_Sase_C"/>
</dbReference>
<evidence type="ECO:0000313" key="4">
    <source>
        <dbReference type="EMBL" id="KAF4978530.1"/>
    </source>
</evidence>
<dbReference type="AlphaFoldDB" id="A0A8H4XK44"/>
<dbReference type="InterPro" id="IPR011037">
    <property type="entry name" value="Pyrv_Knase-like_insert_dom_sf"/>
</dbReference>
<keyword evidence="5" id="KW-1185">Reference proteome</keyword>
<feature type="transmembrane region" description="Helical" evidence="2">
    <location>
        <begin position="21"/>
        <end position="43"/>
    </location>
</feature>
<dbReference type="Proteomes" id="UP000635477">
    <property type="component" value="Unassembled WGS sequence"/>
</dbReference>
<dbReference type="PANTHER" id="PTHR14237:SF23">
    <property type="entry name" value="MOSC DOMAIN PROTEIN (AFU_ORTHOLOGUE AFUA_7G05900)"/>
    <property type="match status" value="1"/>
</dbReference>
<keyword evidence="2" id="KW-1133">Transmembrane helix</keyword>
<dbReference type="GO" id="GO:0003824">
    <property type="term" value="F:catalytic activity"/>
    <property type="evidence" value="ECO:0007669"/>
    <property type="project" value="InterPro"/>
</dbReference>
<evidence type="ECO:0000259" key="3">
    <source>
        <dbReference type="PROSITE" id="PS51340"/>
    </source>
</evidence>
<protein>
    <recommendedName>
        <fullName evidence="3">MOSC domain-containing protein</fullName>
    </recommendedName>
</protein>
<evidence type="ECO:0000256" key="2">
    <source>
        <dbReference type="SAM" id="Phobius"/>
    </source>
</evidence>
<dbReference type="InterPro" id="IPR005303">
    <property type="entry name" value="MOCOS_middle"/>
</dbReference>
<proteinExistence type="predicted"/>
<dbReference type="PANTHER" id="PTHR14237">
    <property type="entry name" value="MOLYBDOPTERIN COFACTOR SULFURASE MOSC"/>
    <property type="match status" value="1"/>
</dbReference>
<sequence>MEAYLQQLAQWLQDSVKASPYTYSAAALTFLLGVHVVFAILIWTDNNAGVRSELKHLQRLGASSSNMTDQNDPRFDIPEDAASDGPIRIKALFIHPVKSCAPIELDRAQLTKTGFKYDRSFALATEVARTADSPAGVTWRFISQRTKPAMSQIRTELWLPHKDSDQQDPLVQAGGCMVLTFPDPDAPGYITRLSTLHHAKTPEISFIVPLEPTPALIHEFNIGTRPFAIHARSAKGLDLGPIPSVKAALPMLKRFLKVPESQNLTLLKCTPDTLVRTDKNLAPLDKIGTPAVHGFTDQQPININSLSSVHAVSSLLPVENQPLNALRFRANIWIAGAPAFDEENWKRYRVVPKKGDSVAPTLSVVCRTSRCTLPNVDPDTGTVDADIPPPDKERGRPQPSTTLIKHRTVEDGNPRALGYLGMHCVPEDKSLQAEQSGLYVQVGDEIEVLERGIHLFGSTADAY</sequence>
<accession>A0A8H4XK44</accession>
<comment type="caution">
    <text evidence="4">The sequence shown here is derived from an EMBL/GenBank/DDBJ whole genome shotgun (WGS) entry which is preliminary data.</text>
</comment>
<evidence type="ECO:0000313" key="5">
    <source>
        <dbReference type="Proteomes" id="UP000635477"/>
    </source>
</evidence>
<dbReference type="GO" id="GO:0030151">
    <property type="term" value="F:molybdenum ion binding"/>
    <property type="evidence" value="ECO:0007669"/>
    <property type="project" value="InterPro"/>
</dbReference>
<dbReference type="PROSITE" id="PS51340">
    <property type="entry name" value="MOSC"/>
    <property type="match status" value="1"/>
</dbReference>
<dbReference type="OrthoDB" id="17255at2759"/>
<dbReference type="GO" id="GO:0030170">
    <property type="term" value="F:pyridoxal phosphate binding"/>
    <property type="evidence" value="ECO:0007669"/>
    <property type="project" value="InterPro"/>
</dbReference>
<reference evidence="4" key="2">
    <citation type="submission" date="2020-05" db="EMBL/GenBank/DDBJ databases">
        <authorList>
            <person name="Kim H.-S."/>
            <person name="Proctor R.H."/>
            <person name="Brown D.W."/>
        </authorList>
    </citation>
    <scope>NUCLEOTIDE SEQUENCE</scope>
    <source>
        <strain evidence="4">NRRL 22465</strain>
    </source>
</reference>
<organism evidence="4 5">
    <name type="scientific">Fusarium zealandicum</name>
    <dbReference type="NCBI Taxonomy" id="1053134"/>
    <lineage>
        <taxon>Eukaryota</taxon>
        <taxon>Fungi</taxon>
        <taxon>Dikarya</taxon>
        <taxon>Ascomycota</taxon>
        <taxon>Pezizomycotina</taxon>
        <taxon>Sordariomycetes</taxon>
        <taxon>Hypocreomycetidae</taxon>
        <taxon>Hypocreales</taxon>
        <taxon>Nectriaceae</taxon>
        <taxon>Fusarium</taxon>
        <taxon>Fusarium staphyleae species complex</taxon>
    </lineage>
</organism>
<dbReference type="EMBL" id="JABEYC010000360">
    <property type="protein sequence ID" value="KAF4978530.1"/>
    <property type="molecule type" value="Genomic_DNA"/>
</dbReference>